<keyword evidence="4" id="KW-1185">Reference proteome</keyword>
<dbReference type="OrthoDB" id="6156546at2759"/>
<dbReference type="SUPFAM" id="SSF54897">
    <property type="entry name" value="Protease propeptides/inhibitors"/>
    <property type="match status" value="1"/>
</dbReference>
<dbReference type="InterPro" id="IPR038466">
    <property type="entry name" value="S8_pro-domain_sf"/>
</dbReference>
<dbReference type="Pfam" id="PF16470">
    <property type="entry name" value="S8_pro-domain"/>
    <property type="match status" value="1"/>
</dbReference>
<dbReference type="Gene3D" id="3.30.70.850">
    <property type="entry name" value="Peptidase S8, pro-domain"/>
    <property type="match status" value="1"/>
</dbReference>
<accession>A0A821QJX5</accession>
<feature type="chain" id="PRO_5032727947" description="Peptidase S8 pro-domain domain-containing protein" evidence="1">
    <location>
        <begin position="19"/>
        <end position="73"/>
    </location>
</feature>
<feature type="signal peptide" evidence="1">
    <location>
        <begin position="1"/>
        <end position="18"/>
    </location>
</feature>
<protein>
    <recommendedName>
        <fullName evidence="2">Peptidase S8 pro-domain domain-containing protein</fullName>
    </recommendedName>
</protein>
<gene>
    <name evidence="3" type="ORF">PMACD_LOCUS4940</name>
</gene>
<evidence type="ECO:0000313" key="4">
    <source>
        <dbReference type="Proteomes" id="UP000663880"/>
    </source>
</evidence>
<name>A0A821QJX5_9NEOP</name>
<comment type="caution">
    <text evidence="3">The sequence shown here is derived from an EMBL/GenBank/DDBJ whole genome shotgun (WGS) entry which is preliminary data.</text>
</comment>
<dbReference type="EMBL" id="CAJOBZ010000009">
    <property type="protein sequence ID" value="CAF4826444.1"/>
    <property type="molecule type" value="Genomic_DNA"/>
</dbReference>
<evidence type="ECO:0000256" key="1">
    <source>
        <dbReference type="SAM" id="SignalP"/>
    </source>
</evidence>
<dbReference type="InterPro" id="IPR032815">
    <property type="entry name" value="S8_pro-domain"/>
</dbReference>
<evidence type="ECO:0000313" key="3">
    <source>
        <dbReference type="EMBL" id="CAF4826444.1"/>
    </source>
</evidence>
<dbReference type="AlphaFoldDB" id="A0A821QJX5"/>
<reference evidence="3" key="1">
    <citation type="submission" date="2021-02" db="EMBL/GenBank/DDBJ databases">
        <authorList>
            <person name="Steward A R."/>
        </authorList>
    </citation>
    <scope>NUCLEOTIDE SEQUENCE</scope>
</reference>
<sequence length="73" mass="8074">MARLALLAVLVLARAAWAHYTSTWAVHVPGGREAADAVAADHGFINFGEVCTFFVKFSKQLKKNLINHENICY</sequence>
<keyword evidence="1" id="KW-0732">Signal</keyword>
<feature type="domain" description="Peptidase S8 pro-domain" evidence="2">
    <location>
        <begin position="23"/>
        <end position="52"/>
    </location>
</feature>
<evidence type="ECO:0000259" key="2">
    <source>
        <dbReference type="Pfam" id="PF16470"/>
    </source>
</evidence>
<organism evidence="3 4">
    <name type="scientific">Pieris macdunnoughi</name>
    <dbReference type="NCBI Taxonomy" id="345717"/>
    <lineage>
        <taxon>Eukaryota</taxon>
        <taxon>Metazoa</taxon>
        <taxon>Ecdysozoa</taxon>
        <taxon>Arthropoda</taxon>
        <taxon>Hexapoda</taxon>
        <taxon>Insecta</taxon>
        <taxon>Pterygota</taxon>
        <taxon>Neoptera</taxon>
        <taxon>Endopterygota</taxon>
        <taxon>Lepidoptera</taxon>
        <taxon>Glossata</taxon>
        <taxon>Ditrysia</taxon>
        <taxon>Papilionoidea</taxon>
        <taxon>Pieridae</taxon>
        <taxon>Pierinae</taxon>
        <taxon>Pieris</taxon>
    </lineage>
</organism>
<proteinExistence type="predicted"/>
<dbReference type="Proteomes" id="UP000663880">
    <property type="component" value="Unassembled WGS sequence"/>
</dbReference>